<name>A0A3B0UFQ7_9ZZZZ</name>
<protein>
    <recommendedName>
        <fullName evidence="2">Glycosyl transferase family 1 domain-containing protein</fullName>
    </recommendedName>
</protein>
<dbReference type="AlphaFoldDB" id="A0A3B0UFQ7"/>
<organism evidence="3">
    <name type="scientific">hydrothermal vent metagenome</name>
    <dbReference type="NCBI Taxonomy" id="652676"/>
    <lineage>
        <taxon>unclassified sequences</taxon>
        <taxon>metagenomes</taxon>
        <taxon>ecological metagenomes</taxon>
    </lineage>
</organism>
<dbReference type="GO" id="GO:0009103">
    <property type="term" value="P:lipopolysaccharide biosynthetic process"/>
    <property type="evidence" value="ECO:0007669"/>
    <property type="project" value="TreeGrafter"/>
</dbReference>
<dbReference type="PANTHER" id="PTHR46401:SF2">
    <property type="entry name" value="GLYCOSYLTRANSFERASE WBBK-RELATED"/>
    <property type="match status" value="1"/>
</dbReference>
<evidence type="ECO:0000313" key="3">
    <source>
        <dbReference type="EMBL" id="VAW29851.1"/>
    </source>
</evidence>
<evidence type="ECO:0000259" key="2">
    <source>
        <dbReference type="Pfam" id="PF00534"/>
    </source>
</evidence>
<dbReference type="SUPFAM" id="SSF53756">
    <property type="entry name" value="UDP-Glycosyltransferase/glycogen phosphorylase"/>
    <property type="match status" value="1"/>
</dbReference>
<dbReference type="Pfam" id="PF00534">
    <property type="entry name" value="Glycos_transf_1"/>
    <property type="match status" value="1"/>
</dbReference>
<dbReference type="InterPro" id="IPR001296">
    <property type="entry name" value="Glyco_trans_1"/>
</dbReference>
<gene>
    <name evidence="3" type="ORF">MNBD_BACTEROID07-524</name>
</gene>
<dbReference type="EMBL" id="UOET01000436">
    <property type="protein sequence ID" value="VAW29851.1"/>
    <property type="molecule type" value="Genomic_DNA"/>
</dbReference>
<evidence type="ECO:0000256" key="1">
    <source>
        <dbReference type="ARBA" id="ARBA00022679"/>
    </source>
</evidence>
<dbReference type="GO" id="GO:0016757">
    <property type="term" value="F:glycosyltransferase activity"/>
    <property type="evidence" value="ECO:0007669"/>
    <property type="project" value="InterPro"/>
</dbReference>
<proteinExistence type="predicted"/>
<feature type="non-terminal residue" evidence="3">
    <location>
        <position position="1"/>
    </location>
</feature>
<feature type="domain" description="Glycosyl transferase family 1" evidence="2">
    <location>
        <begin position="105"/>
        <end position="303"/>
    </location>
</feature>
<accession>A0A3B0UFQ7</accession>
<reference evidence="3" key="1">
    <citation type="submission" date="2018-06" db="EMBL/GenBank/DDBJ databases">
        <authorList>
            <person name="Zhirakovskaya E."/>
        </authorList>
    </citation>
    <scope>NUCLEOTIDE SEQUENCE</scope>
</reference>
<keyword evidence="1" id="KW-0808">Transferase</keyword>
<sequence length="315" mass="36342">GLPLGYIARKLKKSKDMEVFFDLHFVIQKEGSTLDNFYTKKGIRHADAYVVHAYKTAGELKQLFPKKPFEVLERGQKFTGKGIKVLKLYHPVYDMFQPDPAFDVKKAKKEMGLKKHVFLFFGFIRKYKGLHNVIEAFARLAGERDDVSLLIVGESFWNTLDNSKLSTRIKNATFGMAKKIFLRKQDDERNYQPLSLIDKLGLKDKTYVVNDFVPNEMVHKYFQVSDDIMLFYLTATPSGIESIAYNFRMPMLATRVGHFTETVKDGYNGYLAEPDNIESMTAVMRKAIEHPISRENVAETSKDMSWTNYAVEILR</sequence>
<dbReference type="Gene3D" id="3.40.50.2000">
    <property type="entry name" value="Glycogen Phosphorylase B"/>
    <property type="match status" value="1"/>
</dbReference>
<dbReference type="PANTHER" id="PTHR46401">
    <property type="entry name" value="GLYCOSYLTRANSFERASE WBBK-RELATED"/>
    <property type="match status" value="1"/>
</dbReference>